<comment type="catalytic activity">
    <reaction evidence="5">
        <text>Successive hydrolysis of beta-D-glucose units from the non-reducing ends of (1-&gt;3)-beta-D-glucans, releasing alpha-glucose.</text>
        <dbReference type="EC" id="3.2.1.58"/>
    </reaction>
</comment>
<reference evidence="10" key="1">
    <citation type="journal article" date="2021" name="IMA Fungus">
        <title>Genomic characterization of three marine fungi, including Emericellopsis atlantica sp. nov. with signatures of a generalist lifestyle and marine biomass degradation.</title>
        <authorList>
            <person name="Hagestad O.C."/>
            <person name="Hou L."/>
            <person name="Andersen J.H."/>
            <person name="Hansen E.H."/>
            <person name="Altermark B."/>
            <person name="Li C."/>
            <person name="Kuhnert E."/>
            <person name="Cox R.J."/>
            <person name="Crous P.W."/>
            <person name="Spatafora J.W."/>
            <person name="Lail K."/>
            <person name="Amirebrahimi M."/>
            <person name="Lipzen A."/>
            <person name="Pangilinan J."/>
            <person name="Andreopoulos W."/>
            <person name="Hayes R.D."/>
            <person name="Ng V."/>
            <person name="Grigoriev I.V."/>
            <person name="Jackson S.A."/>
            <person name="Sutton T.D.S."/>
            <person name="Dobson A.D.W."/>
            <person name="Rama T."/>
        </authorList>
    </citation>
    <scope>NUCLEOTIDE SEQUENCE</scope>
    <source>
        <strain evidence="10">TRa018bII</strain>
    </source>
</reference>
<dbReference type="Pfam" id="PF00150">
    <property type="entry name" value="Cellulase"/>
    <property type="match status" value="1"/>
</dbReference>
<dbReference type="PANTHER" id="PTHR31297:SF8">
    <property type="entry name" value="GLYCOSIDE HYDROLASE FAMILY 5 DOMAIN-CONTAINING PROTEIN"/>
    <property type="match status" value="1"/>
</dbReference>
<keyword evidence="8" id="KW-0732">Signal</keyword>
<keyword evidence="2 7" id="KW-0378">Hydrolase</keyword>
<name>A0A9P7YLV8_9HELO</name>
<sequence length="415" mass="46001">MLLSTLLAAFAVGSVTAAPSTKRSVNFAWGSEPVRGLNLGGWLVLEPWITPSLFQSQDQSLGIIDELTLSKKLGNTALNVLKPHWDSWVTLADFQKISGAGFNTVRIPVGYWAYATYDGEPYTQGQAEYIDKAIEWARQTDLKVMIDLHGAPLSQNGFDNSGQKMATPGWQGGDSVSRTLEALNTISTKYAQAQYQDVVSSIQLLNEPLSSALNFDSIKDFYRSGYDQVRKVSDTPVVIHDGFITPSTWNGFLSTSDNGAFNVVVDHHEYQVFSQDTIKLQPWEHRQLVCNNVGSYSSNSDKWVMVSEWTAAMTDCAPALNGYGVGARYDNSYPDSSYVGSCVGKCNVLEWTQTMKDDTRGYIEAQISTFESHTKGWVFWNFKTESAHEWDAFALLDAGIFPQPLTDQKFSSICS</sequence>
<evidence type="ECO:0000256" key="8">
    <source>
        <dbReference type="SAM" id="SignalP"/>
    </source>
</evidence>
<dbReference type="InterPro" id="IPR017853">
    <property type="entry name" value="GH"/>
</dbReference>
<dbReference type="GO" id="GO:0009251">
    <property type="term" value="P:glucan catabolic process"/>
    <property type="evidence" value="ECO:0007669"/>
    <property type="project" value="TreeGrafter"/>
</dbReference>
<dbReference type="EMBL" id="MU251419">
    <property type="protein sequence ID" value="KAG9235942.1"/>
    <property type="molecule type" value="Genomic_DNA"/>
</dbReference>
<dbReference type="InterPro" id="IPR001547">
    <property type="entry name" value="Glyco_hydro_5"/>
</dbReference>
<dbReference type="Gene3D" id="3.20.20.80">
    <property type="entry name" value="Glycosidases"/>
    <property type="match status" value="1"/>
</dbReference>
<evidence type="ECO:0000313" key="11">
    <source>
        <dbReference type="Proteomes" id="UP000824998"/>
    </source>
</evidence>
<evidence type="ECO:0000313" key="10">
    <source>
        <dbReference type="EMBL" id="KAG9235942.1"/>
    </source>
</evidence>
<dbReference type="SUPFAM" id="SSF51445">
    <property type="entry name" value="(Trans)glycosidases"/>
    <property type="match status" value="1"/>
</dbReference>
<comment type="similarity">
    <text evidence="1 7">Belongs to the glycosyl hydrolase 5 (cellulase A) family.</text>
</comment>
<organism evidence="10 11">
    <name type="scientific">Amylocarpus encephaloides</name>
    <dbReference type="NCBI Taxonomy" id="45428"/>
    <lineage>
        <taxon>Eukaryota</taxon>
        <taxon>Fungi</taxon>
        <taxon>Dikarya</taxon>
        <taxon>Ascomycota</taxon>
        <taxon>Pezizomycotina</taxon>
        <taxon>Leotiomycetes</taxon>
        <taxon>Helotiales</taxon>
        <taxon>Helotiales incertae sedis</taxon>
        <taxon>Amylocarpus</taxon>
    </lineage>
</organism>
<keyword evidence="3 7" id="KW-0326">Glycosidase</keyword>
<keyword evidence="4" id="KW-0961">Cell wall biogenesis/degradation</keyword>
<gene>
    <name evidence="10" type="ORF">BJ875DRAFT_482780</name>
</gene>
<dbReference type="AlphaFoldDB" id="A0A9P7YLV8"/>
<feature type="chain" id="PRO_5040303269" description="glucan 1,3-beta-glucosidase" evidence="8">
    <location>
        <begin position="18"/>
        <end position="415"/>
    </location>
</feature>
<dbReference type="GO" id="GO:0004338">
    <property type="term" value="F:glucan exo-1,3-beta-glucosidase activity"/>
    <property type="evidence" value="ECO:0007669"/>
    <property type="project" value="UniProtKB-EC"/>
</dbReference>
<feature type="domain" description="Glycoside hydrolase family 5" evidence="9">
    <location>
        <begin position="90"/>
        <end position="312"/>
    </location>
</feature>
<keyword evidence="11" id="KW-1185">Reference proteome</keyword>
<dbReference type="InterPro" id="IPR050386">
    <property type="entry name" value="Glycosyl_hydrolase_5"/>
</dbReference>
<evidence type="ECO:0000256" key="3">
    <source>
        <dbReference type="ARBA" id="ARBA00023295"/>
    </source>
</evidence>
<dbReference type="GO" id="GO:0071555">
    <property type="term" value="P:cell wall organization"/>
    <property type="evidence" value="ECO:0007669"/>
    <property type="project" value="UniProtKB-KW"/>
</dbReference>
<feature type="signal peptide" evidence="8">
    <location>
        <begin position="1"/>
        <end position="17"/>
    </location>
</feature>
<evidence type="ECO:0000256" key="2">
    <source>
        <dbReference type="ARBA" id="ARBA00022801"/>
    </source>
</evidence>
<evidence type="ECO:0000256" key="4">
    <source>
        <dbReference type="ARBA" id="ARBA00023316"/>
    </source>
</evidence>
<protein>
    <recommendedName>
        <fullName evidence="6">glucan 1,3-beta-glucosidase</fullName>
        <ecNumber evidence="6">3.2.1.58</ecNumber>
    </recommendedName>
</protein>
<evidence type="ECO:0000256" key="5">
    <source>
        <dbReference type="ARBA" id="ARBA00036824"/>
    </source>
</evidence>
<accession>A0A9P7YLV8</accession>
<evidence type="ECO:0000256" key="6">
    <source>
        <dbReference type="ARBA" id="ARBA00038929"/>
    </source>
</evidence>
<dbReference type="GO" id="GO:0005576">
    <property type="term" value="C:extracellular region"/>
    <property type="evidence" value="ECO:0007669"/>
    <property type="project" value="TreeGrafter"/>
</dbReference>
<dbReference type="OrthoDB" id="62120at2759"/>
<comment type="caution">
    <text evidence="10">The sequence shown here is derived from an EMBL/GenBank/DDBJ whole genome shotgun (WGS) entry which is preliminary data.</text>
</comment>
<dbReference type="GO" id="GO:0009986">
    <property type="term" value="C:cell surface"/>
    <property type="evidence" value="ECO:0007669"/>
    <property type="project" value="TreeGrafter"/>
</dbReference>
<dbReference type="EC" id="3.2.1.58" evidence="6"/>
<dbReference type="Proteomes" id="UP000824998">
    <property type="component" value="Unassembled WGS sequence"/>
</dbReference>
<evidence type="ECO:0000256" key="7">
    <source>
        <dbReference type="RuleBase" id="RU361153"/>
    </source>
</evidence>
<dbReference type="FunFam" id="3.20.20.80:FF:000033">
    <property type="entry name" value="Glucan 1,3-beta-glucosidase A"/>
    <property type="match status" value="1"/>
</dbReference>
<dbReference type="PANTHER" id="PTHR31297">
    <property type="entry name" value="GLUCAN ENDO-1,6-BETA-GLUCOSIDASE B"/>
    <property type="match status" value="1"/>
</dbReference>
<evidence type="ECO:0000259" key="9">
    <source>
        <dbReference type="Pfam" id="PF00150"/>
    </source>
</evidence>
<evidence type="ECO:0000256" key="1">
    <source>
        <dbReference type="ARBA" id="ARBA00005641"/>
    </source>
</evidence>
<proteinExistence type="inferred from homology"/>